<proteinExistence type="predicted"/>
<keyword evidence="2" id="KW-0489">Methyltransferase</keyword>
<dbReference type="GO" id="GO:0008757">
    <property type="term" value="F:S-adenosylmethionine-dependent methyltransferase activity"/>
    <property type="evidence" value="ECO:0007669"/>
    <property type="project" value="InterPro"/>
</dbReference>
<dbReference type="Proteomes" id="UP000678237">
    <property type="component" value="Unassembled WGS sequence"/>
</dbReference>
<reference evidence="3" key="3">
    <citation type="submission" date="2021-05" db="EMBL/GenBank/DDBJ databases">
        <title>Protein family content uncovers lineage relationships and bacterial pathway maintenance mechanisms in DPANN archaea.</title>
        <authorList>
            <person name="Castelle C.J."/>
            <person name="Meheust R."/>
            <person name="Jaffe A.L."/>
            <person name="Seitz K."/>
            <person name="Gong X."/>
            <person name="Baker B.J."/>
            <person name="Banfield J.F."/>
        </authorList>
    </citation>
    <scope>NUCLEOTIDE SEQUENCE</scope>
    <source>
        <strain evidence="3">RIFCSPLOWO2_01_FULL_58_19</strain>
    </source>
</reference>
<feature type="domain" description="Methyltransferase type 11" evidence="1">
    <location>
        <begin position="42"/>
        <end position="94"/>
    </location>
</feature>
<dbReference type="SUPFAM" id="SSF53335">
    <property type="entry name" value="S-adenosyl-L-methionine-dependent methyltransferases"/>
    <property type="match status" value="1"/>
</dbReference>
<dbReference type="CDD" id="cd02440">
    <property type="entry name" value="AdoMet_MTases"/>
    <property type="match status" value="1"/>
</dbReference>
<name>A0A7J4JKP3_9ARCH</name>
<organism evidence="2 4">
    <name type="scientific">Candidatus Iainarchaeum sp</name>
    <dbReference type="NCBI Taxonomy" id="3101447"/>
    <lineage>
        <taxon>Archaea</taxon>
        <taxon>Candidatus Iainarchaeota</taxon>
        <taxon>Candidatus Iainarchaeia</taxon>
        <taxon>Candidatus Iainarchaeales</taxon>
        <taxon>Candidatus Iainarchaeaceae</taxon>
        <taxon>Candidatus Iainarchaeum</taxon>
    </lineage>
</organism>
<gene>
    <name evidence="2" type="ORF">HA252_03725</name>
    <name evidence="3" type="ORF">J4203_06860</name>
</gene>
<dbReference type="EMBL" id="JAGVWE010000005">
    <property type="protein sequence ID" value="MBS3063553.1"/>
    <property type="molecule type" value="Genomic_DNA"/>
</dbReference>
<evidence type="ECO:0000313" key="4">
    <source>
        <dbReference type="Proteomes" id="UP000564964"/>
    </source>
</evidence>
<dbReference type="InterPro" id="IPR029063">
    <property type="entry name" value="SAM-dependent_MTases_sf"/>
</dbReference>
<dbReference type="GO" id="GO:0032259">
    <property type="term" value="P:methylation"/>
    <property type="evidence" value="ECO:0007669"/>
    <property type="project" value="UniProtKB-KW"/>
</dbReference>
<comment type="caution">
    <text evidence="2">The sequence shown here is derived from an EMBL/GenBank/DDBJ whole genome shotgun (WGS) entry which is preliminary data.</text>
</comment>
<dbReference type="Gene3D" id="3.40.50.150">
    <property type="entry name" value="Vaccinia Virus protein VP39"/>
    <property type="match status" value="1"/>
</dbReference>
<reference evidence="2" key="1">
    <citation type="journal article" date="2020" name="bioRxiv">
        <title>A rank-normalized archaeal taxonomy based on genome phylogeny resolves widespread incomplete and uneven classifications.</title>
        <authorList>
            <person name="Rinke C."/>
            <person name="Chuvochina M."/>
            <person name="Mussig A.J."/>
            <person name="Chaumeil P.-A."/>
            <person name="Waite D.W."/>
            <person name="Whitman W.B."/>
            <person name="Parks D.H."/>
            <person name="Hugenholtz P."/>
        </authorList>
    </citation>
    <scope>NUCLEOTIDE SEQUENCE</scope>
    <source>
        <strain evidence="2">UBA10219</strain>
    </source>
</reference>
<evidence type="ECO:0000259" key="1">
    <source>
        <dbReference type="Pfam" id="PF08241"/>
    </source>
</evidence>
<evidence type="ECO:0000313" key="3">
    <source>
        <dbReference type="EMBL" id="MBS3063553.1"/>
    </source>
</evidence>
<evidence type="ECO:0000313" key="2">
    <source>
        <dbReference type="EMBL" id="HIH16487.1"/>
    </source>
</evidence>
<dbReference type="Pfam" id="PF08241">
    <property type="entry name" value="Methyltransf_11"/>
    <property type="match status" value="1"/>
</dbReference>
<dbReference type="AlphaFoldDB" id="A0A7J4JKP3"/>
<dbReference type="Proteomes" id="UP000564964">
    <property type="component" value="Unassembled WGS sequence"/>
</dbReference>
<keyword evidence="2" id="KW-0808">Transferase</keyword>
<dbReference type="EMBL" id="DUGH01000090">
    <property type="protein sequence ID" value="HIH16487.1"/>
    <property type="molecule type" value="Genomic_DNA"/>
</dbReference>
<dbReference type="InterPro" id="IPR013216">
    <property type="entry name" value="Methyltransf_11"/>
</dbReference>
<accession>A0A7J4JKP3</accession>
<protein>
    <submittedName>
        <fullName evidence="2">Methyltransferase domain-containing protein</fullName>
    </submittedName>
</protein>
<sequence length="181" mass="20774">MGINLSRLKEFIETGKGKRVLHLGCNVRDLGEGLINVDYARFPGVDLLADLDQPLPFADASVDGIGMAHVLEHLRYMRFMREALRILKPGKRVYLVVPYYTSHAAHIGEHVTPGFAWIAFDYFQQPNHPFHAFKVCSNRIVFRGKLKYLNPLVNCFPRFYDKWLAHLLPAVELEVVLEKRA</sequence>
<reference evidence="3" key="2">
    <citation type="submission" date="2021-03" db="EMBL/GenBank/DDBJ databases">
        <authorList>
            <person name="Jaffe A."/>
        </authorList>
    </citation>
    <scope>NUCLEOTIDE SEQUENCE</scope>
    <source>
        <strain evidence="3">RIFCSPLOWO2_01_FULL_58_19</strain>
    </source>
</reference>